<dbReference type="OrthoDB" id="3132747at2759"/>
<dbReference type="AlphaFoldDB" id="A0A9Q3GXF7"/>
<sequence>MTGIGFCPGSDSGKSAGVHSRKPNLTRLKTELDNMKSTKLHQYDEFIYSRISHFSKLAANENHSLMEEAKLPNLSQLDRTSSNPKEELKSSSNFIVTQNGFFNKPHQDLNNLNSWTCGIFSFVLKKISTPFQLSSLPLDMACTSLN</sequence>
<dbReference type="Pfam" id="PF20515">
    <property type="entry name" value="2OG-FeII_Oxy_6"/>
    <property type="match status" value="1"/>
</dbReference>
<proteinExistence type="predicted"/>
<dbReference type="EMBL" id="AVOT02007426">
    <property type="protein sequence ID" value="MBW0483893.1"/>
    <property type="molecule type" value="Genomic_DNA"/>
</dbReference>
<name>A0A9Q3GXF7_9BASI</name>
<keyword evidence="4" id="KW-1185">Reference proteome</keyword>
<dbReference type="Proteomes" id="UP000765509">
    <property type="component" value="Unassembled WGS sequence"/>
</dbReference>
<evidence type="ECO:0000313" key="3">
    <source>
        <dbReference type="EMBL" id="MBW0483893.1"/>
    </source>
</evidence>
<gene>
    <name evidence="3" type="ORF">O181_023608</name>
</gene>
<protein>
    <recommendedName>
        <fullName evidence="2">Tet-like 2OG-Fe(II) oxygenase domain-containing protein</fullName>
    </recommendedName>
</protein>
<dbReference type="InterPro" id="IPR046798">
    <property type="entry name" value="2OG-FeII_Oxy_6"/>
</dbReference>
<reference evidence="3" key="1">
    <citation type="submission" date="2021-03" db="EMBL/GenBank/DDBJ databases">
        <title>Draft genome sequence of rust myrtle Austropuccinia psidii MF-1, a brazilian biotype.</title>
        <authorList>
            <person name="Quecine M.C."/>
            <person name="Pachon D.M.R."/>
            <person name="Bonatelli M.L."/>
            <person name="Correr F.H."/>
            <person name="Franceschini L.M."/>
            <person name="Leite T.F."/>
            <person name="Margarido G.R.A."/>
            <person name="Almeida C.A."/>
            <person name="Ferrarezi J.A."/>
            <person name="Labate C.A."/>
        </authorList>
    </citation>
    <scope>NUCLEOTIDE SEQUENCE</scope>
    <source>
        <strain evidence="3">MF-1</strain>
    </source>
</reference>
<evidence type="ECO:0000313" key="4">
    <source>
        <dbReference type="Proteomes" id="UP000765509"/>
    </source>
</evidence>
<accession>A0A9Q3GXF7</accession>
<comment type="caution">
    <text evidence="3">The sequence shown here is derived from an EMBL/GenBank/DDBJ whole genome shotgun (WGS) entry which is preliminary data.</text>
</comment>
<feature type="domain" description="Tet-like 2OG-Fe(II) oxygenase" evidence="2">
    <location>
        <begin position="1"/>
        <end position="126"/>
    </location>
</feature>
<evidence type="ECO:0000259" key="2">
    <source>
        <dbReference type="Pfam" id="PF20515"/>
    </source>
</evidence>
<organism evidence="3 4">
    <name type="scientific">Austropuccinia psidii MF-1</name>
    <dbReference type="NCBI Taxonomy" id="1389203"/>
    <lineage>
        <taxon>Eukaryota</taxon>
        <taxon>Fungi</taxon>
        <taxon>Dikarya</taxon>
        <taxon>Basidiomycota</taxon>
        <taxon>Pucciniomycotina</taxon>
        <taxon>Pucciniomycetes</taxon>
        <taxon>Pucciniales</taxon>
        <taxon>Sphaerophragmiaceae</taxon>
        <taxon>Austropuccinia</taxon>
    </lineage>
</organism>
<evidence type="ECO:0000256" key="1">
    <source>
        <dbReference type="SAM" id="MobiDB-lite"/>
    </source>
</evidence>
<feature type="region of interest" description="Disordered" evidence="1">
    <location>
        <begin position="1"/>
        <end position="23"/>
    </location>
</feature>